<sequence>MTGSIRSYLGGPDRLTALTRARDAWLTGAIRELRITSQTDGLTALKTKVGTETTVAALKDDAKKMIVDYRVFILTGPKMRLTAAIDTELAAVTKLHDNKNIDDAKLDAVAAGLNGKVDTLLGFTPGPDGDAIRAEVKTVRDAAKDAHTQLKALRRQPSNGCRYRSSGCGGRSSRTPHWLPGSR</sequence>
<evidence type="ECO:0000313" key="3">
    <source>
        <dbReference type="Proteomes" id="UP000239415"/>
    </source>
</evidence>
<dbReference type="AlphaFoldDB" id="A0A2T0KLY3"/>
<evidence type="ECO:0000256" key="1">
    <source>
        <dbReference type="SAM" id="MobiDB-lite"/>
    </source>
</evidence>
<dbReference type="EMBL" id="PVMZ01000002">
    <property type="protein sequence ID" value="PRX24653.1"/>
    <property type="molecule type" value="Genomic_DNA"/>
</dbReference>
<evidence type="ECO:0000313" key="2">
    <source>
        <dbReference type="EMBL" id="PRX24653.1"/>
    </source>
</evidence>
<keyword evidence="3" id="KW-1185">Reference proteome</keyword>
<gene>
    <name evidence="2" type="ORF">CLV67_102431</name>
</gene>
<accession>A0A2T0KLY3</accession>
<name>A0A2T0KLY3_9ACTN</name>
<feature type="region of interest" description="Disordered" evidence="1">
    <location>
        <begin position="161"/>
        <end position="183"/>
    </location>
</feature>
<comment type="caution">
    <text evidence="2">The sequence shown here is derived from an EMBL/GenBank/DDBJ whole genome shotgun (WGS) entry which is preliminary data.</text>
</comment>
<proteinExistence type="predicted"/>
<organism evidence="2 3">
    <name type="scientific">Actinoplanes italicus</name>
    <dbReference type="NCBI Taxonomy" id="113567"/>
    <lineage>
        <taxon>Bacteria</taxon>
        <taxon>Bacillati</taxon>
        <taxon>Actinomycetota</taxon>
        <taxon>Actinomycetes</taxon>
        <taxon>Micromonosporales</taxon>
        <taxon>Micromonosporaceae</taxon>
        <taxon>Actinoplanes</taxon>
    </lineage>
</organism>
<protein>
    <submittedName>
        <fullName evidence="2">Uncharacterized protein</fullName>
    </submittedName>
</protein>
<reference evidence="2 3" key="1">
    <citation type="submission" date="2018-03" db="EMBL/GenBank/DDBJ databases">
        <title>Genomic Encyclopedia of Archaeal and Bacterial Type Strains, Phase II (KMG-II): from individual species to whole genera.</title>
        <authorList>
            <person name="Goeker M."/>
        </authorList>
    </citation>
    <scope>NUCLEOTIDE SEQUENCE [LARGE SCALE GENOMIC DNA]</scope>
    <source>
        <strain evidence="2 3">DSM 43146</strain>
    </source>
</reference>
<dbReference type="Proteomes" id="UP000239415">
    <property type="component" value="Unassembled WGS sequence"/>
</dbReference>